<reference evidence="1 2" key="1">
    <citation type="submission" date="2018-02" db="EMBL/GenBank/DDBJ databases">
        <title>Complete genome sequence of Streptomyces dengpaensis, the producer of angucyclines.</title>
        <authorList>
            <person name="Yumei L."/>
        </authorList>
    </citation>
    <scope>NUCLEOTIDE SEQUENCE [LARGE SCALE GENOMIC DNA]</scope>
    <source>
        <strain evidence="1 2">XZHG99</strain>
    </source>
</reference>
<keyword evidence="2" id="KW-1185">Reference proteome</keyword>
<proteinExistence type="predicted"/>
<dbReference type="EMBL" id="CP026652">
    <property type="protein sequence ID" value="AVH58657.1"/>
    <property type="molecule type" value="Genomic_DNA"/>
</dbReference>
<name>A0ABM6SV54_9ACTN</name>
<protein>
    <submittedName>
        <fullName evidence="1">Uncharacterized protein</fullName>
    </submittedName>
</protein>
<accession>A0ABM6SV54</accession>
<organism evidence="1 2">
    <name type="scientific">Streptomyces dengpaensis</name>
    <dbReference type="NCBI Taxonomy" id="2049881"/>
    <lineage>
        <taxon>Bacteria</taxon>
        <taxon>Bacillati</taxon>
        <taxon>Actinomycetota</taxon>
        <taxon>Actinomycetes</taxon>
        <taxon>Kitasatosporales</taxon>
        <taxon>Streptomycetaceae</taxon>
        <taxon>Streptomyces</taxon>
    </lineage>
</organism>
<sequence length="130" mass="13334">MTITAARLNDGIDATTTASGLVAASGFSVNDFRGYKSGKVIVLDMFMARTGTDITQTSGNITDTQICTVPAGWRPTNGTINGPWDNGISEGGFVIGTDGICTLRTASSNIGGTAGTGTTTLRLHAAFIID</sequence>
<gene>
    <name evidence="1" type="ORF">C4B68_26075</name>
</gene>
<dbReference type="Proteomes" id="UP000238413">
    <property type="component" value="Chromosome"/>
</dbReference>
<evidence type="ECO:0000313" key="2">
    <source>
        <dbReference type="Proteomes" id="UP000238413"/>
    </source>
</evidence>
<evidence type="ECO:0000313" key="1">
    <source>
        <dbReference type="EMBL" id="AVH58657.1"/>
    </source>
</evidence>